<dbReference type="EMBL" id="CM035421">
    <property type="protein sequence ID" value="KAH7387909.1"/>
    <property type="molecule type" value="Genomic_DNA"/>
</dbReference>
<sequence length="306" mass="34127">MVMNVCLPFQPHITGCCLRSLRDKATFTSAARVSYLTGGKQQRLFFTVFCAIHPRDVAIDFGKFKGCQMGTLPPGYLRWLIREGHDPSLAVWADYAKQVLQDPYYRDRVEWQKIEKLSSKGEVPKREPSGIGASAKESMIALGWDLSDRNAWSKVNFSLLGTTAGGRIPRKDPPSPSSIPKASVAKRKTAVSRPSMEPNTYTFPSRLKLLGKSLDLSASYEKHSNTNAAENSRTIPSNLGASESESESEPTKSLSLREELLRRRQLRRERSASKSSIVQPPTSGSAQHRFPGRDSLMQRARKRVDT</sequence>
<comment type="caution">
    <text evidence="2">The sequence shown here is derived from an EMBL/GenBank/DDBJ whole genome shotgun (WGS) entry which is preliminary data.</text>
</comment>
<reference evidence="2" key="1">
    <citation type="submission" date="2021-08" db="EMBL/GenBank/DDBJ databases">
        <title>WGS assembly of Ceratopteris richardii.</title>
        <authorList>
            <person name="Marchant D.B."/>
            <person name="Chen G."/>
            <person name="Jenkins J."/>
            <person name="Shu S."/>
            <person name="Leebens-Mack J."/>
            <person name="Grimwood J."/>
            <person name="Schmutz J."/>
            <person name="Soltis P."/>
            <person name="Soltis D."/>
            <person name="Chen Z.-H."/>
        </authorList>
    </citation>
    <scope>NUCLEOTIDE SEQUENCE</scope>
    <source>
        <strain evidence="2">Whitten #5841</strain>
        <tissue evidence="2">Leaf</tissue>
    </source>
</reference>
<feature type="compositionally biased region" description="Polar residues" evidence="1">
    <location>
        <begin position="225"/>
        <end position="241"/>
    </location>
</feature>
<gene>
    <name evidence="2" type="ORF">KP509_16G048000</name>
</gene>
<dbReference type="PANTHER" id="PTHR38357">
    <property type="entry name" value="EXPRESSED PROTEIN"/>
    <property type="match status" value="1"/>
</dbReference>
<protein>
    <submittedName>
        <fullName evidence="2">Uncharacterized protein</fullName>
    </submittedName>
</protein>
<name>A0A8T2T4A2_CERRI</name>
<evidence type="ECO:0000313" key="2">
    <source>
        <dbReference type="EMBL" id="KAH7387909.1"/>
    </source>
</evidence>
<dbReference type="Proteomes" id="UP000825935">
    <property type="component" value="Chromosome 16"/>
</dbReference>
<dbReference type="OMA" id="NIRVEYP"/>
<accession>A0A8T2T4A2</accession>
<dbReference type="OrthoDB" id="1897217at2759"/>
<keyword evidence="3" id="KW-1185">Reference proteome</keyword>
<organism evidence="2 3">
    <name type="scientific">Ceratopteris richardii</name>
    <name type="common">Triangle waterfern</name>
    <dbReference type="NCBI Taxonomy" id="49495"/>
    <lineage>
        <taxon>Eukaryota</taxon>
        <taxon>Viridiplantae</taxon>
        <taxon>Streptophyta</taxon>
        <taxon>Embryophyta</taxon>
        <taxon>Tracheophyta</taxon>
        <taxon>Polypodiopsida</taxon>
        <taxon>Polypodiidae</taxon>
        <taxon>Polypodiales</taxon>
        <taxon>Pteridineae</taxon>
        <taxon>Pteridaceae</taxon>
        <taxon>Parkerioideae</taxon>
        <taxon>Ceratopteris</taxon>
    </lineage>
</organism>
<feature type="region of interest" description="Disordered" evidence="1">
    <location>
        <begin position="163"/>
        <end position="202"/>
    </location>
</feature>
<feature type="compositionally biased region" description="Basic and acidic residues" evidence="1">
    <location>
        <begin position="255"/>
        <end position="272"/>
    </location>
</feature>
<evidence type="ECO:0000256" key="1">
    <source>
        <dbReference type="SAM" id="MobiDB-lite"/>
    </source>
</evidence>
<dbReference type="AlphaFoldDB" id="A0A8T2T4A2"/>
<feature type="region of interest" description="Disordered" evidence="1">
    <location>
        <begin position="221"/>
        <end position="306"/>
    </location>
</feature>
<proteinExistence type="predicted"/>
<evidence type="ECO:0000313" key="3">
    <source>
        <dbReference type="Proteomes" id="UP000825935"/>
    </source>
</evidence>
<dbReference type="GO" id="GO:0009536">
    <property type="term" value="C:plastid"/>
    <property type="evidence" value="ECO:0007669"/>
    <property type="project" value="TreeGrafter"/>
</dbReference>
<feature type="compositionally biased region" description="Polar residues" evidence="1">
    <location>
        <begin position="273"/>
        <end position="286"/>
    </location>
</feature>
<dbReference type="PANTHER" id="PTHR38357:SF1">
    <property type="entry name" value="EXPRESSED PROTEIN"/>
    <property type="match status" value="1"/>
</dbReference>